<reference evidence="2 3" key="1">
    <citation type="submission" date="2014-06" db="EMBL/GenBank/DDBJ databases">
        <title>Whole Genome Sequences of Three Symbiotic Endozoicomonas Bacteria.</title>
        <authorList>
            <person name="Neave M.J."/>
            <person name="Apprill A."/>
            <person name="Voolstra C.R."/>
        </authorList>
    </citation>
    <scope>NUCLEOTIDE SEQUENCE [LARGE SCALE GENOMIC DNA]</scope>
    <source>
        <strain evidence="2 3">DSM 25634</strain>
    </source>
</reference>
<keyword evidence="1" id="KW-1133">Transmembrane helix</keyword>
<dbReference type="RefSeq" id="WP_034832152.1">
    <property type="nucleotide sequence ID" value="NZ_JOKH01000001.1"/>
</dbReference>
<keyword evidence="1" id="KW-0812">Transmembrane</keyword>
<protein>
    <submittedName>
        <fullName evidence="2">Uncharacterized protein</fullName>
    </submittedName>
</protein>
<organism evidence="2 3">
    <name type="scientific">Endozoicomonas numazuensis</name>
    <dbReference type="NCBI Taxonomy" id="1137799"/>
    <lineage>
        <taxon>Bacteria</taxon>
        <taxon>Pseudomonadati</taxon>
        <taxon>Pseudomonadota</taxon>
        <taxon>Gammaproteobacteria</taxon>
        <taxon>Oceanospirillales</taxon>
        <taxon>Endozoicomonadaceae</taxon>
        <taxon>Endozoicomonas</taxon>
    </lineage>
</organism>
<name>A0A081NK13_9GAMM</name>
<proteinExistence type="predicted"/>
<sequence length="314" mass="35188">MSFRQLVSGICFSLLFSFHVIVQAQPSFLVRVQKPLNPGLPPAVKLLTPDGEHLQWQLQLNWIKTPEAVQLESTPYISLKQGENSFQPHDSEAEDLDEQQTQALLNFLESGFKIQQRYLEKTTLSFLTEQLDGKQVDLDQLQQYYTLTLTDVSETNGITQVTVTDNHGNAFEYRLKDRESVDIHSIHKRDSRTTEIQQYLSLLENECDDDKGAACLSDLLDDPPDYNVPQQRLVRSINHVTDEYGNFTNATIPPVSYQDPYISTTTATITIAGIALVYIVIDIALAVALFCVCRSASKSSPGNVVQPAIPLQAL</sequence>
<keyword evidence="3" id="KW-1185">Reference proteome</keyword>
<dbReference type="AlphaFoldDB" id="A0A081NK13"/>
<evidence type="ECO:0000313" key="2">
    <source>
        <dbReference type="EMBL" id="KEQ18786.1"/>
    </source>
</evidence>
<comment type="caution">
    <text evidence="2">The sequence shown here is derived from an EMBL/GenBank/DDBJ whole genome shotgun (WGS) entry which is preliminary data.</text>
</comment>
<feature type="transmembrane region" description="Helical" evidence="1">
    <location>
        <begin position="269"/>
        <end position="292"/>
    </location>
</feature>
<dbReference type="EMBL" id="JOKH01000001">
    <property type="protein sequence ID" value="KEQ18786.1"/>
    <property type="molecule type" value="Genomic_DNA"/>
</dbReference>
<dbReference type="Proteomes" id="UP000028073">
    <property type="component" value="Unassembled WGS sequence"/>
</dbReference>
<accession>A0A081NK13</accession>
<evidence type="ECO:0000256" key="1">
    <source>
        <dbReference type="SAM" id="Phobius"/>
    </source>
</evidence>
<evidence type="ECO:0000313" key="3">
    <source>
        <dbReference type="Proteomes" id="UP000028073"/>
    </source>
</evidence>
<gene>
    <name evidence="2" type="ORF">GZ78_01480</name>
</gene>
<dbReference type="STRING" id="1137799.GZ78_01480"/>
<keyword evidence="1" id="KW-0472">Membrane</keyword>
<dbReference type="OrthoDB" id="9824070at2"/>